<evidence type="ECO:0000256" key="2">
    <source>
        <dbReference type="ARBA" id="ARBA00009965"/>
    </source>
</evidence>
<dbReference type="PRINTS" id="PR00447">
    <property type="entry name" value="NATRESASSCMP"/>
</dbReference>
<dbReference type="GO" id="GO:0034755">
    <property type="term" value="P:iron ion transmembrane transport"/>
    <property type="evidence" value="ECO:0007669"/>
    <property type="project" value="TreeGrafter"/>
</dbReference>
<feature type="transmembrane region" description="Helical" evidence="6">
    <location>
        <begin position="88"/>
        <end position="110"/>
    </location>
</feature>
<evidence type="ECO:0000256" key="5">
    <source>
        <dbReference type="ARBA" id="ARBA00023136"/>
    </source>
</evidence>
<keyword evidence="4 6" id="KW-1133">Transmembrane helix</keyword>
<feature type="transmembrane region" description="Helical" evidence="6">
    <location>
        <begin position="282"/>
        <end position="303"/>
    </location>
</feature>
<dbReference type="Pfam" id="PF01566">
    <property type="entry name" value="Nramp"/>
    <property type="match status" value="1"/>
</dbReference>
<feature type="transmembrane region" description="Helical" evidence="6">
    <location>
        <begin position="373"/>
        <end position="390"/>
    </location>
</feature>
<evidence type="ECO:0000256" key="4">
    <source>
        <dbReference type="ARBA" id="ARBA00022989"/>
    </source>
</evidence>
<comment type="similarity">
    <text evidence="2">Belongs to the NRAMP (TC 2.A.55) family.</text>
</comment>
<dbReference type="NCBIfam" id="NF037982">
    <property type="entry name" value="Nramp_1"/>
    <property type="match status" value="1"/>
</dbReference>
<dbReference type="PANTHER" id="PTHR11706">
    <property type="entry name" value="SOLUTE CARRIER PROTEIN FAMILY 11 MEMBER"/>
    <property type="match status" value="1"/>
</dbReference>
<dbReference type="EMBL" id="KT962097">
    <property type="protein sequence ID" value="AMY26509.1"/>
    <property type="molecule type" value="mRNA"/>
</dbReference>
<dbReference type="NCBIfam" id="TIGR01197">
    <property type="entry name" value="nramp"/>
    <property type="match status" value="1"/>
</dbReference>
<evidence type="ECO:0000256" key="1">
    <source>
        <dbReference type="ARBA" id="ARBA00004141"/>
    </source>
</evidence>
<feature type="transmembrane region" description="Helical" evidence="6">
    <location>
        <begin position="161"/>
        <end position="180"/>
    </location>
</feature>
<feature type="transmembrane region" description="Helical" evidence="6">
    <location>
        <begin position="440"/>
        <end position="462"/>
    </location>
</feature>
<keyword evidence="5 6" id="KW-0472">Membrane</keyword>
<evidence type="ECO:0000256" key="3">
    <source>
        <dbReference type="ARBA" id="ARBA00022692"/>
    </source>
</evidence>
<dbReference type="GO" id="GO:2000379">
    <property type="term" value="P:positive regulation of reactive oxygen species metabolic process"/>
    <property type="evidence" value="ECO:0007669"/>
    <property type="project" value="TreeGrafter"/>
</dbReference>
<feature type="transmembrane region" description="Helical" evidence="6">
    <location>
        <begin position="410"/>
        <end position="428"/>
    </location>
</feature>
<dbReference type="GO" id="GO:0005384">
    <property type="term" value="F:manganese ion transmembrane transporter activity"/>
    <property type="evidence" value="ECO:0007669"/>
    <property type="project" value="TreeGrafter"/>
</dbReference>
<feature type="transmembrane region" description="Helical" evidence="6">
    <location>
        <begin position="192"/>
        <end position="210"/>
    </location>
</feature>
<feature type="transmembrane region" description="Helical" evidence="6">
    <location>
        <begin position="468"/>
        <end position="490"/>
    </location>
</feature>
<evidence type="ECO:0000313" key="7">
    <source>
        <dbReference type="EMBL" id="AMY26509.1"/>
    </source>
</evidence>
<gene>
    <name evidence="7" type="primary">Nramp3</name>
</gene>
<dbReference type="PANTHER" id="PTHR11706:SF109">
    <property type="entry name" value="METAL TRANSPORTER NRAMP3"/>
    <property type="match status" value="1"/>
</dbReference>
<feature type="transmembrane region" description="Helical" evidence="6">
    <location>
        <begin position="131"/>
        <end position="155"/>
    </location>
</feature>
<name>A0A165FX05_9ROSA</name>
<dbReference type="InterPro" id="IPR001046">
    <property type="entry name" value="NRAMP_fam"/>
</dbReference>
<evidence type="ECO:0000256" key="6">
    <source>
        <dbReference type="SAM" id="Phobius"/>
    </source>
</evidence>
<proteinExistence type="evidence at transcript level"/>
<organism evidence="7">
    <name type="scientific">Pyrus betulifolia</name>
    <dbReference type="NCBI Taxonomy" id="436086"/>
    <lineage>
        <taxon>Eukaryota</taxon>
        <taxon>Viridiplantae</taxon>
        <taxon>Streptophyta</taxon>
        <taxon>Embryophyta</taxon>
        <taxon>Tracheophyta</taxon>
        <taxon>Spermatophyta</taxon>
        <taxon>Magnoliopsida</taxon>
        <taxon>eudicotyledons</taxon>
        <taxon>Gunneridae</taxon>
        <taxon>Pentapetalae</taxon>
        <taxon>rosids</taxon>
        <taxon>fabids</taxon>
        <taxon>Rosales</taxon>
        <taxon>Rosaceae</taxon>
        <taxon>Amygdaloideae</taxon>
        <taxon>Maleae</taxon>
        <taxon>Pyrus</taxon>
    </lineage>
</organism>
<dbReference type="GO" id="GO:0015086">
    <property type="term" value="F:cadmium ion transmembrane transporter activity"/>
    <property type="evidence" value="ECO:0007669"/>
    <property type="project" value="TreeGrafter"/>
</dbReference>
<comment type="subcellular location">
    <subcellularLocation>
        <location evidence="1">Membrane</location>
        <topology evidence="1">Multi-pass membrane protein</topology>
    </subcellularLocation>
</comment>
<feature type="transmembrane region" description="Helical" evidence="6">
    <location>
        <begin position="324"/>
        <end position="342"/>
    </location>
</feature>
<protein>
    <submittedName>
        <fullName evidence="7">Metal transporter Nramp3</fullName>
    </submittedName>
</protein>
<dbReference type="AlphaFoldDB" id="A0A165FX05"/>
<dbReference type="HAMAP" id="MF_00221">
    <property type="entry name" value="NRAMP"/>
    <property type="match status" value="1"/>
</dbReference>
<dbReference type="GO" id="GO:0005774">
    <property type="term" value="C:vacuolar membrane"/>
    <property type="evidence" value="ECO:0007669"/>
    <property type="project" value="TreeGrafter"/>
</dbReference>
<sequence length="507" mass="55437">MVSTHDHSQPLLLASDQDHPEAAYDEADKVHVVGIDEVGDDDCRTPPFSWKKLWLFTGPGFLMSIAFLDPGNLEGDLQAGAIAGNSLLWLLMWATAMGLLVQLLSARLGVATGRHLAELCREEYPTWARMVLWVMAELALIGADIQEVIGSAIAIKILSNGALPLWSGVLITALDCFIFLFLENYGVRKLEAVFAVLIATMALSFAWMFGEAKPSGTELLIGIIVPKLSSRTIKQAVGVVGCIIMPHNVFLHSALVQSREVDPSKKGRVQEALNYYSIESTVALVISFVINLFVTTVFAKGFYGTQIADSIGLVNAGQYLQEKYGGGLFPIMYIWGIGLLAAGQSSTITGTYAGQFIMGGFLDLRLKKWMRALITRSCAIIPTIIVALIFDSSEDTLDVLNEWLNVLQSVQIPFALIPLLFLVSREQLMGSFKIGPVLKMVAWLVAALVMVINGYLLFDFFASEVTGWLFSVGVFAFTTGYVAFIVYLVLRDINVSSLCGPKRSQIQ</sequence>
<reference evidence="7" key="1">
    <citation type="submission" date="2015-10" db="EMBL/GenBank/DDBJ databases">
        <authorList>
            <person name="Gilbert D.G."/>
        </authorList>
    </citation>
    <scope>NUCLEOTIDE SEQUENCE</scope>
</reference>
<accession>A0A165FX05</accession>
<keyword evidence="3 6" id="KW-0812">Transmembrane</keyword>
<dbReference type="GO" id="GO:0042742">
    <property type="term" value="P:defense response to bacterium"/>
    <property type="evidence" value="ECO:0007669"/>
    <property type="project" value="TreeGrafter"/>
</dbReference>